<dbReference type="PANTHER" id="PTHR43495">
    <property type="entry name" value="GABA PERMEASE"/>
    <property type="match status" value="1"/>
</dbReference>
<protein>
    <submittedName>
        <fullName evidence="11">Probable gamma-aminobutyrate permease</fullName>
    </submittedName>
</protein>
<feature type="transmembrane region" description="Helical" evidence="9">
    <location>
        <begin position="412"/>
        <end position="436"/>
    </location>
</feature>
<keyword evidence="5" id="KW-0029">Amino-acid transport</keyword>
<evidence type="ECO:0000313" key="12">
    <source>
        <dbReference type="Proteomes" id="UP000008710"/>
    </source>
</evidence>
<keyword evidence="7 9" id="KW-0472">Membrane</keyword>
<evidence type="ECO:0000256" key="6">
    <source>
        <dbReference type="ARBA" id="ARBA00022989"/>
    </source>
</evidence>
<feature type="transmembrane region" description="Helical" evidence="9">
    <location>
        <begin position="370"/>
        <end position="391"/>
    </location>
</feature>
<evidence type="ECO:0000256" key="4">
    <source>
        <dbReference type="ARBA" id="ARBA00022692"/>
    </source>
</evidence>
<feature type="transmembrane region" description="Helical" evidence="9">
    <location>
        <begin position="253"/>
        <end position="271"/>
    </location>
</feature>
<dbReference type="PANTHER" id="PTHR43495:SF5">
    <property type="entry name" value="GAMMA-AMINOBUTYRIC ACID PERMEASE"/>
    <property type="match status" value="1"/>
</dbReference>
<dbReference type="GO" id="GO:0016020">
    <property type="term" value="C:membrane"/>
    <property type="evidence" value="ECO:0007669"/>
    <property type="project" value="UniProtKB-SubCell"/>
</dbReference>
<keyword evidence="11" id="KW-0614">Plasmid</keyword>
<name>Q0RXZ7_RHOJR</name>
<dbReference type="RefSeq" id="WP_011599520.1">
    <property type="nucleotide sequence ID" value="NC_008269.1"/>
</dbReference>
<feature type="transmembrane region" description="Helical" evidence="9">
    <location>
        <begin position="291"/>
        <end position="312"/>
    </location>
</feature>
<dbReference type="EMBL" id="CP000432">
    <property type="protein sequence ID" value="ABG99839.1"/>
    <property type="molecule type" value="Genomic_DNA"/>
</dbReference>
<dbReference type="AlphaFoldDB" id="Q0RXZ7"/>
<evidence type="ECO:0000256" key="3">
    <source>
        <dbReference type="ARBA" id="ARBA00022448"/>
    </source>
</evidence>
<dbReference type="Pfam" id="PF00324">
    <property type="entry name" value="AA_permease"/>
    <property type="match status" value="1"/>
</dbReference>
<organism evidence="11 12">
    <name type="scientific">Rhodococcus jostii (strain RHA1)</name>
    <dbReference type="NCBI Taxonomy" id="101510"/>
    <lineage>
        <taxon>Bacteria</taxon>
        <taxon>Bacillati</taxon>
        <taxon>Actinomycetota</taxon>
        <taxon>Actinomycetes</taxon>
        <taxon>Mycobacteriales</taxon>
        <taxon>Nocardiaceae</taxon>
        <taxon>Rhodococcus</taxon>
    </lineage>
</organism>
<dbReference type="KEGG" id="rha:RHA1_ro08795"/>
<feature type="transmembrane region" description="Helical" evidence="9">
    <location>
        <begin position="61"/>
        <end position="80"/>
    </location>
</feature>
<evidence type="ECO:0000256" key="9">
    <source>
        <dbReference type="SAM" id="Phobius"/>
    </source>
</evidence>
<feature type="compositionally biased region" description="Basic and acidic residues" evidence="8">
    <location>
        <begin position="1"/>
        <end position="10"/>
    </location>
</feature>
<feature type="transmembrane region" description="Helical" evidence="9">
    <location>
        <begin position="170"/>
        <end position="192"/>
    </location>
</feature>
<evidence type="ECO:0000313" key="11">
    <source>
        <dbReference type="EMBL" id="ABG99839.1"/>
    </source>
</evidence>
<evidence type="ECO:0000256" key="2">
    <source>
        <dbReference type="ARBA" id="ARBA00008583"/>
    </source>
</evidence>
<evidence type="ECO:0000256" key="8">
    <source>
        <dbReference type="SAM" id="MobiDB-lite"/>
    </source>
</evidence>
<gene>
    <name evidence="11" type="ordered locus">RHA1_ro08795</name>
</gene>
<dbReference type="PROSITE" id="PS00218">
    <property type="entry name" value="AMINO_ACID_PERMEASE_1"/>
    <property type="match status" value="1"/>
</dbReference>
<feature type="transmembrane region" description="Helical" evidence="9">
    <location>
        <begin position="442"/>
        <end position="460"/>
    </location>
</feature>
<accession>Q0RXZ7</accession>
<dbReference type="PIRSF" id="PIRSF006060">
    <property type="entry name" value="AA_transporter"/>
    <property type="match status" value="1"/>
</dbReference>
<feature type="transmembrane region" description="Helical" evidence="9">
    <location>
        <begin position="212"/>
        <end position="232"/>
    </location>
</feature>
<comment type="subcellular location">
    <subcellularLocation>
        <location evidence="1">Membrane</location>
        <topology evidence="1">Multi-pass membrane protein</topology>
    </subcellularLocation>
</comment>
<dbReference type="InterPro" id="IPR004840">
    <property type="entry name" value="Amino_acid_permease_CS"/>
</dbReference>
<feature type="domain" description="Amino acid permease/ SLC12A" evidence="10">
    <location>
        <begin position="33"/>
        <end position="460"/>
    </location>
</feature>
<dbReference type="InterPro" id="IPR004841">
    <property type="entry name" value="AA-permease/SLC12A_dom"/>
</dbReference>
<keyword evidence="3" id="KW-0813">Transport</keyword>
<dbReference type="GO" id="GO:0055085">
    <property type="term" value="P:transmembrane transport"/>
    <property type="evidence" value="ECO:0007669"/>
    <property type="project" value="InterPro"/>
</dbReference>
<dbReference type="GO" id="GO:0006865">
    <property type="term" value="P:amino acid transport"/>
    <property type="evidence" value="ECO:0007669"/>
    <property type="project" value="UniProtKB-KW"/>
</dbReference>
<evidence type="ECO:0000256" key="7">
    <source>
        <dbReference type="ARBA" id="ARBA00023136"/>
    </source>
</evidence>
<evidence type="ECO:0000256" key="1">
    <source>
        <dbReference type="ARBA" id="ARBA00004141"/>
    </source>
</evidence>
<feature type="transmembrane region" description="Helical" evidence="9">
    <location>
        <begin position="141"/>
        <end position="158"/>
    </location>
</feature>
<dbReference type="Gene3D" id="1.20.1740.10">
    <property type="entry name" value="Amino acid/polyamine transporter I"/>
    <property type="match status" value="1"/>
</dbReference>
<keyword evidence="4 9" id="KW-0812">Transmembrane</keyword>
<evidence type="ECO:0000259" key="10">
    <source>
        <dbReference type="Pfam" id="PF00324"/>
    </source>
</evidence>
<geneLocation type="plasmid" evidence="11 12">
    <name>pRHL1</name>
</geneLocation>
<sequence length="470" mass="50614">MRSARNDGEKNPQGTTAGRPGHTLHKGGLRQRHLTMIALGGIIGASLFVGSGSVIHTAGPAAVLSYALGGVLVIFVMRMLGEMATAKPTLGSFMEYAREALGERAGFIVGWLYWYFWVGVVAFEAVVGGKLLGGWFNAPDWVFALVLMFILTATNLLSARSFGETEFWLASIKVATIIVFLSVGALFVLGLWPGSQLSVANIGQHGFIVNGGFSILQGVVVVIFSYFGAEIVTMAAAESEQPAKAVAKATNTVLWRILLFYVGSVALLLMITPWTEIPSNSSPFAAAFDKFGLPAAGQIMNVVVLTAALSVLNSGLYTASRMLFALANRGWAPGWARDCNSRGVPWKAILLSTIVGYVAVAMNYVSPDQVFSFIMNSAGAVALFVYVIIALSQLSLRSRMTDDEKAALGLKMWLHPWLGIITVVGIVVIIFSMSLIESTRTQLWLSLISLGVLLVAYSITQRVRHRRARK</sequence>
<dbReference type="FunFam" id="1.20.1740.10:FF:000001">
    <property type="entry name" value="Amino acid permease"/>
    <property type="match status" value="1"/>
</dbReference>
<comment type="similarity">
    <text evidence="2">Belongs to the amino acid-polyamine-organocation (APC) superfamily. Amino acid transporter (AAT) (TC 2.A.3.1) family.</text>
</comment>
<feature type="transmembrane region" description="Helical" evidence="9">
    <location>
        <begin position="344"/>
        <end position="364"/>
    </location>
</feature>
<proteinExistence type="inferred from homology"/>
<evidence type="ECO:0000256" key="5">
    <source>
        <dbReference type="ARBA" id="ARBA00022970"/>
    </source>
</evidence>
<dbReference type="HOGENOM" id="CLU_007946_9_2_11"/>
<feature type="region of interest" description="Disordered" evidence="8">
    <location>
        <begin position="1"/>
        <end position="25"/>
    </location>
</feature>
<keyword evidence="6 9" id="KW-1133">Transmembrane helix</keyword>
<dbReference type="Proteomes" id="UP000008710">
    <property type="component" value="Plasmid pRHL1"/>
</dbReference>
<feature type="transmembrane region" description="Helical" evidence="9">
    <location>
        <begin position="34"/>
        <end position="55"/>
    </location>
</feature>
<feature type="transmembrane region" description="Helical" evidence="9">
    <location>
        <begin position="101"/>
        <end position="121"/>
    </location>
</feature>
<reference evidence="12" key="1">
    <citation type="journal article" date="2006" name="Proc. Natl. Acad. Sci. U.S.A.">
        <title>The complete genome of Rhodococcus sp. RHA1 provides insights into a catabolic powerhouse.</title>
        <authorList>
            <person name="McLeod M.P."/>
            <person name="Warren R.L."/>
            <person name="Hsiao W.W.L."/>
            <person name="Araki N."/>
            <person name="Myhre M."/>
            <person name="Fernandes C."/>
            <person name="Miyazawa D."/>
            <person name="Wong W."/>
            <person name="Lillquist A.L."/>
            <person name="Wang D."/>
            <person name="Dosanjh M."/>
            <person name="Hara H."/>
            <person name="Petrescu A."/>
            <person name="Morin R.D."/>
            <person name="Yang G."/>
            <person name="Stott J.M."/>
            <person name="Schein J.E."/>
            <person name="Shin H."/>
            <person name="Smailus D."/>
            <person name="Siddiqui A.S."/>
            <person name="Marra M.A."/>
            <person name="Jones S.J.M."/>
            <person name="Holt R."/>
            <person name="Brinkman F.S.L."/>
            <person name="Miyauchi K."/>
            <person name="Fukuda M."/>
            <person name="Davies J.E."/>
            <person name="Mohn W.W."/>
            <person name="Eltis L.D."/>
        </authorList>
    </citation>
    <scope>NUCLEOTIDE SEQUENCE [LARGE SCALE GENOMIC DNA]</scope>
    <source>
        <strain evidence="12">RHA1</strain>
    </source>
</reference>